<comment type="subcellular location">
    <subcellularLocation>
        <location evidence="1">Cytoplasm</location>
    </subcellularLocation>
</comment>
<dbReference type="Gene3D" id="2.30.30.40">
    <property type="entry name" value="SH3 Domains"/>
    <property type="match status" value="1"/>
</dbReference>
<dbReference type="CDD" id="cd00160">
    <property type="entry name" value="RhoGEF"/>
    <property type="match status" value="1"/>
</dbReference>
<dbReference type="SUPFAM" id="SSF46966">
    <property type="entry name" value="Spectrin repeat"/>
    <property type="match status" value="2"/>
</dbReference>
<dbReference type="InterPro" id="IPR036028">
    <property type="entry name" value="SH3-like_dom_sf"/>
</dbReference>
<dbReference type="CDD" id="cd00176">
    <property type="entry name" value="SPEC"/>
    <property type="match status" value="1"/>
</dbReference>
<dbReference type="InterPro" id="IPR011993">
    <property type="entry name" value="PH-like_dom_sf"/>
</dbReference>
<dbReference type="InterPro" id="IPR018159">
    <property type="entry name" value="Spectrin/alpha-actinin"/>
</dbReference>
<dbReference type="FunFam" id="1.20.900.10:FF:000001">
    <property type="entry name" value="Guanine nucleotide exchange factor DBS"/>
    <property type="match status" value="1"/>
</dbReference>
<keyword evidence="5" id="KW-0344">Guanine-nucleotide releasing factor</keyword>
<dbReference type="InterPro" id="IPR035534">
    <property type="entry name" value="DBS_PH"/>
</dbReference>
<dbReference type="CDD" id="cd01227">
    <property type="entry name" value="PH_Dbs"/>
    <property type="match status" value="1"/>
</dbReference>
<evidence type="ECO:0000313" key="10">
    <source>
        <dbReference type="Proteomes" id="UP000002254"/>
    </source>
</evidence>
<dbReference type="Ensembl" id="ENSCAFT00000087318.2">
    <property type="protein sequence ID" value="ENSCAFP00000047190.2"/>
    <property type="gene ID" value="ENSCAFG00000006240.6"/>
</dbReference>
<sequence length="1049" mass="118099">MGLNTDMWEESRRACPKGGSEPYRWHSWPKSVIMLSSVPELHGYIDKSQLTEDLGGTLDYCHTRWLCHRTAIESFALMVKQTAQMLQSFGTELAETELPNDVQSTSSVLCAHTEKKDKAKEDMRLALDEGKSILENIREPLAKSGEQSLNQDELDNQTTVQRLLAQLNETEAAFDEFWAKHQQKLQQCLQLRHFEQDFREVKSSLDALAQKIATFTDVGNSLAHAEHLLKDLASFEEKSSASVKRAHTLSLEGEKLIDTKHYAVDSIRPKCHELQYLCDQFAAEVERRRGLLSKSLELHGLLEASMKWCDEGIYLLASQPVDKCQSQDGAEAALQEIEKFLETGAENKIQELNKIYQDYESILTKDLMEHVQKVFQKQEGMEEMFHRRQASLKKLAAKQMRPVQPVAPRPEALTKSPCPSPGSRRGSENSSEGSTLRRGPYRRAKSEASEGRQGRSSSTGHEEESLAVLRRHVMNELLDTERVYVEELLCVLEGYAAELDNPLMAHLMSPGLQNKKDILFGNMEEIYHFHNRIFLRELEEYTDCPELVGRCFLERMEEFQIYEKYCQNKPRSESLWRQCSDCPFFQECQRKLDHKLSLDSYLLKPVQRITKYQLLLKEMLKYSKSCEGAEDLQEALSSILGILKAVNDSMHLIAITGYDGNLSDLGKLLMQGSFSVWTDHKKGHSKVKDLARFKPMQRHLFLHEKAVLFCKKREENGEGYEKAPSYSYKQSLNMAAVGITENVKGDVRKFEIWYNAREEVYIVQAPTPEVKAAWVSEIRKVLTSQLQACREASQHRTLEQSQSLPLPTPPSTSPSKGTTRNIKKLEERKTDPLSLEGYMSPSSLPKPPEKGRDDMVTSSTSESSALSRKRFTLQGFANLKGQKASPTSPDKKPKRHEVKSDPTPFGLRGWSKTSHPLEAPEDNDGWSSAEELMNSSDAEEEGRVGPRKLVPGKYTVVVDDEKGSPEALAVRNGDMVEVVQEGDEGLWYVRNLTSSKESWVPASSLSALLGVSGSAQCLSSSESSAGSTLLSASSSCSESCGVPLSDLQG</sequence>
<proteinExistence type="predicted"/>
<dbReference type="Pfam" id="PF00435">
    <property type="entry name" value="Spectrin"/>
    <property type="match status" value="1"/>
</dbReference>
<evidence type="ECO:0000259" key="8">
    <source>
        <dbReference type="SMART" id="SM00325"/>
    </source>
</evidence>
<keyword evidence="2" id="KW-0728">SH3 domain</keyword>
<feature type="compositionally biased region" description="Low complexity" evidence="6">
    <location>
        <begin position="1019"/>
        <end position="1041"/>
    </location>
</feature>
<evidence type="ECO:0000256" key="5">
    <source>
        <dbReference type="ARBA" id="ARBA00022658"/>
    </source>
</evidence>
<evidence type="ECO:0000256" key="4">
    <source>
        <dbReference type="ARBA" id="ARBA00022553"/>
    </source>
</evidence>
<dbReference type="OrthoDB" id="10004999at2759"/>
<gene>
    <name evidence="9" type="primary">MCF2L</name>
</gene>
<dbReference type="Gene3D" id="1.20.58.60">
    <property type="match status" value="1"/>
</dbReference>
<dbReference type="SMART" id="SM00325">
    <property type="entry name" value="RhoGEF"/>
    <property type="match status" value="1"/>
</dbReference>
<evidence type="ECO:0000256" key="2">
    <source>
        <dbReference type="ARBA" id="ARBA00022443"/>
    </source>
</evidence>
<feature type="domain" description="DH" evidence="8">
    <location>
        <begin position="473"/>
        <end position="648"/>
    </location>
</feature>
<dbReference type="GO" id="GO:0005085">
    <property type="term" value="F:guanyl-nucleotide exchange factor activity"/>
    <property type="evidence" value="ECO:0007669"/>
    <property type="project" value="UniProtKB-KW"/>
</dbReference>
<keyword evidence="3" id="KW-0963">Cytoplasm</keyword>
<feature type="region of interest" description="Disordered" evidence="6">
    <location>
        <begin position="793"/>
        <end position="948"/>
    </location>
</feature>
<evidence type="ECO:0000256" key="3">
    <source>
        <dbReference type="ARBA" id="ARBA00022490"/>
    </source>
</evidence>
<dbReference type="SMART" id="SM00150">
    <property type="entry name" value="SPEC"/>
    <property type="match status" value="1"/>
</dbReference>
<dbReference type="InterPro" id="IPR001849">
    <property type="entry name" value="PH_domain"/>
</dbReference>
<dbReference type="Pfam" id="PF00621">
    <property type="entry name" value="RhoGEF"/>
    <property type="match status" value="1"/>
</dbReference>
<dbReference type="PANTHER" id="PTHR22826">
    <property type="entry name" value="RHO GUANINE EXCHANGE FACTOR-RELATED"/>
    <property type="match status" value="1"/>
</dbReference>
<dbReference type="Gene3D" id="1.20.900.10">
    <property type="entry name" value="Dbl homology (DH) domain"/>
    <property type="match status" value="1"/>
</dbReference>
<evidence type="ECO:0000259" key="7">
    <source>
        <dbReference type="SMART" id="SM00233"/>
    </source>
</evidence>
<dbReference type="InterPro" id="IPR056466">
    <property type="entry name" value="Spectrin_DBS"/>
</dbReference>
<dbReference type="SUPFAM" id="SSF50044">
    <property type="entry name" value="SH3-domain"/>
    <property type="match status" value="1"/>
</dbReference>
<dbReference type="PROSITE" id="PS00741">
    <property type="entry name" value="DH_1"/>
    <property type="match status" value="1"/>
</dbReference>
<name>A0A8P0NXA8_CANLF</name>
<dbReference type="Pfam" id="PF23289">
    <property type="entry name" value="Spectrin_5"/>
    <property type="match status" value="1"/>
</dbReference>
<feature type="region of interest" description="Disordered" evidence="6">
    <location>
        <begin position="394"/>
        <end position="464"/>
    </location>
</feature>
<dbReference type="CDD" id="cd11857">
    <property type="entry name" value="SH3_DBS"/>
    <property type="match status" value="1"/>
</dbReference>
<dbReference type="InterPro" id="IPR035899">
    <property type="entry name" value="DBL_dom_sf"/>
</dbReference>
<dbReference type="InterPro" id="IPR001331">
    <property type="entry name" value="GDS_CDC24_CS"/>
</dbReference>
<dbReference type="InterPro" id="IPR002017">
    <property type="entry name" value="Spectrin_repeat"/>
</dbReference>
<dbReference type="Pfam" id="PF22697">
    <property type="entry name" value="SOS1_NGEF_PH"/>
    <property type="match status" value="1"/>
</dbReference>
<dbReference type="InterPro" id="IPR000219">
    <property type="entry name" value="DH_dom"/>
</dbReference>
<dbReference type="Proteomes" id="UP000002254">
    <property type="component" value="Chromosome 22"/>
</dbReference>
<dbReference type="AlphaFoldDB" id="A0A8P0NXA8"/>
<dbReference type="InterPro" id="IPR035532">
    <property type="entry name" value="DBS_SH3"/>
</dbReference>
<organism evidence="9 10">
    <name type="scientific">Canis lupus familiaris</name>
    <name type="common">Dog</name>
    <name type="synonym">Canis familiaris</name>
    <dbReference type="NCBI Taxonomy" id="9615"/>
    <lineage>
        <taxon>Eukaryota</taxon>
        <taxon>Metazoa</taxon>
        <taxon>Chordata</taxon>
        <taxon>Craniata</taxon>
        <taxon>Vertebrata</taxon>
        <taxon>Euteleostomi</taxon>
        <taxon>Mammalia</taxon>
        <taxon>Eutheria</taxon>
        <taxon>Laurasiatheria</taxon>
        <taxon>Carnivora</taxon>
        <taxon>Caniformia</taxon>
        <taxon>Canidae</taxon>
        <taxon>Canis</taxon>
    </lineage>
</organism>
<dbReference type="InterPro" id="IPR051336">
    <property type="entry name" value="RhoGEF_Guanine_NuclExch_SF"/>
</dbReference>
<feature type="region of interest" description="Disordered" evidence="6">
    <location>
        <begin position="1019"/>
        <end position="1049"/>
    </location>
</feature>
<dbReference type="GO" id="GO:0005737">
    <property type="term" value="C:cytoplasm"/>
    <property type="evidence" value="ECO:0007669"/>
    <property type="project" value="UniProtKB-SubCell"/>
</dbReference>
<dbReference type="GO" id="GO:0035556">
    <property type="term" value="P:intracellular signal transduction"/>
    <property type="evidence" value="ECO:0007669"/>
    <property type="project" value="InterPro"/>
</dbReference>
<feature type="compositionally biased region" description="Low complexity" evidence="6">
    <location>
        <begin position="421"/>
        <end position="434"/>
    </location>
</feature>
<reference evidence="9" key="2">
    <citation type="submission" date="2025-08" db="UniProtKB">
        <authorList>
            <consortium name="Ensembl"/>
        </authorList>
    </citation>
    <scope>IDENTIFICATION</scope>
</reference>
<dbReference type="SMART" id="SM00233">
    <property type="entry name" value="PH"/>
    <property type="match status" value="1"/>
</dbReference>
<dbReference type="FunFam" id="2.30.29.30:FF:000078">
    <property type="entry name" value="Guanine nucleotide exchange factor DBS"/>
    <property type="match status" value="1"/>
</dbReference>
<dbReference type="Gene3D" id="2.30.29.30">
    <property type="entry name" value="Pleckstrin-homology domain (PH domain)/Phosphotyrosine-binding domain (PTB)"/>
    <property type="match status" value="1"/>
</dbReference>
<evidence type="ECO:0000256" key="1">
    <source>
        <dbReference type="ARBA" id="ARBA00004496"/>
    </source>
</evidence>
<feature type="compositionally biased region" description="Basic and acidic residues" evidence="6">
    <location>
        <begin position="444"/>
        <end position="453"/>
    </location>
</feature>
<evidence type="ECO:0000256" key="6">
    <source>
        <dbReference type="SAM" id="MobiDB-lite"/>
    </source>
</evidence>
<dbReference type="PANTHER" id="PTHR22826:SF115">
    <property type="entry name" value="GUANINE NUCLEOTIDE EXCHANGE FACTOR DBS"/>
    <property type="match status" value="1"/>
</dbReference>
<feature type="domain" description="PH" evidence="7">
    <location>
        <begin position="668"/>
        <end position="785"/>
    </location>
</feature>
<evidence type="ECO:0000313" key="9">
    <source>
        <dbReference type="Ensembl" id="ENSCAFP00000047190.2"/>
    </source>
</evidence>
<dbReference type="InterPro" id="IPR055251">
    <property type="entry name" value="SOS1_NGEF_PH"/>
</dbReference>
<dbReference type="SUPFAM" id="SSF50729">
    <property type="entry name" value="PH domain-like"/>
    <property type="match status" value="1"/>
</dbReference>
<protein>
    <submittedName>
        <fullName evidence="9">MCF.2 cell line derived transforming sequence like</fullName>
    </submittedName>
</protein>
<dbReference type="SUPFAM" id="SSF48065">
    <property type="entry name" value="DBL homology domain (DH-domain)"/>
    <property type="match status" value="1"/>
</dbReference>
<keyword evidence="4" id="KW-0597">Phosphoprotein</keyword>
<reference evidence="9 10" key="1">
    <citation type="journal article" date="2005" name="Nature">
        <title>Genome sequence, comparative analysis and haplotype structure of the domestic dog.</title>
        <authorList>
            <consortium name="Broad Sequencing Platform"/>
            <person name="Lindblad-Toh K."/>
            <person name="Wade C.M."/>
            <person name="Mikkelsen T.S."/>
            <person name="Karlsson E.K."/>
            <person name="Jaffe D.B."/>
            <person name="Kamal M."/>
            <person name="Clamp M."/>
            <person name="Chang J.L."/>
            <person name="Kulbokas E.J. III"/>
            <person name="Zody M.C."/>
            <person name="Mauceli E."/>
            <person name="Xie X."/>
            <person name="Breen M."/>
            <person name="Wayne R.K."/>
            <person name="Ostrander E.A."/>
            <person name="Ponting C.P."/>
            <person name="Galibert F."/>
            <person name="Smith D.R."/>
            <person name="DeJong P.J."/>
            <person name="Kirkness E."/>
            <person name="Alvarez P."/>
            <person name="Biagi T."/>
            <person name="Brockman W."/>
            <person name="Butler J."/>
            <person name="Chin C.W."/>
            <person name="Cook A."/>
            <person name="Cuff J."/>
            <person name="Daly M.J."/>
            <person name="DeCaprio D."/>
            <person name="Gnerre S."/>
            <person name="Grabherr M."/>
            <person name="Kellis M."/>
            <person name="Kleber M."/>
            <person name="Bardeleben C."/>
            <person name="Goodstadt L."/>
            <person name="Heger A."/>
            <person name="Hitte C."/>
            <person name="Kim L."/>
            <person name="Koepfli K.P."/>
            <person name="Parker H.G."/>
            <person name="Pollinger J.P."/>
            <person name="Searle S.M."/>
            <person name="Sutter N.B."/>
            <person name="Thomas R."/>
            <person name="Webber C."/>
            <person name="Baldwin J."/>
            <person name="Abebe A."/>
            <person name="Abouelleil A."/>
            <person name="Aftuck L."/>
            <person name="Ait-Zahra M."/>
            <person name="Aldredge T."/>
            <person name="Allen N."/>
            <person name="An P."/>
            <person name="Anderson S."/>
            <person name="Antoine C."/>
            <person name="Arachchi H."/>
            <person name="Aslam A."/>
            <person name="Ayotte L."/>
            <person name="Bachantsang P."/>
            <person name="Barry A."/>
            <person name="Bayul T."/>
            <person name="Benamara M."/>
            <person name="Berlin A."/>
            <person name="Bessette D."/>
            <person name="Blitshteyn B."/>
            <person name="Bloom T."/>
            <person name="Blye J."/>
            <person name="Boguslavskiy L."/>
            <person name="Bonnet C."/>
            <person name="Boukhgalter B."/>
            <person name="Brown A."/>
            <person name="Cahill P."/>
            <person name="Calixte N."/>
            <person name="Camarata J."/>
            <person name="Cheshatsang Y."/>
            <person name="Chu J."/>
            <person name="Citroen M."/>
            <person name="Collymore A."/>
            <person name="Cooke P."/>
            <person name="Dawoe T."/>
            <person name="Daza R."/>
            <person name="Decktor K."/>
            <person name="DeGray S."/>
            <person name="Dhargay N."/>
            <person name="Dooley K."/>
            <person name="Dooley K."/>
            <person name="Dorje P."/>
            <person name="Dorjee K."/>
            <person name="Dorris L."/>
            <person name="Duffey N."/>
            <person name="Dupes A."/>
            <person name="Egbiremolen O."/>
            <person name="Elong R."/>
            <person name="Falk J."/>
            <person name="Farina A."/>
            <person name="Faro S."/>
            <person name="Ferguson D."/>
            <person name="Ferreira P."/>
            <person name="Fisher S."/>
            <person name="FitzGerald M."/>
            <person name="Foley K."/>
            <person name="Foley C."/>
            <person name="Franke A."/>
            <person name="Friedrich D."/>
            <person name="Gage D."/>
            <person name="Garber M."/>
            <person name="Gearin G."/>
            <person name="Giannoukos G."/>
            <person name="Goode T."/>
            <person name="Goyette A."/>
            <person name="Graham J."/>
            <person name="Grandbois E."/>
            <person name="Gyaltsen K."/>
            <person name="Hafez N."/>
            <person name="Hagopian D."/>
            <person name="Hagos B."/>
            <person name="Hall J."/>
            <person name="Healy C."/>
            <person name="Hegarty R."/>
            <person name="Honan T."/>
            <person name="Horn A."/>
            <person name="Houde N."/>
            <person name="Hughes L."/>
            <person name="Hunnicutt L."/>
            <person name="Husby M."/>
            <person name="Jester B."/>
            <person name="Jones C."/>
            <person name="Kamat A."/>
            <person name="Kanga B."/>
            <person name="Kells C."/>
            <person name="Khazanovich D."/>
            <person name="Kieu A.C."/>
            <person name="Kisner P."/>
            <person name="Kumar M."/>
            <person name="Lance K."/>
            <person name="Landers T."/>
            <person name="Lara M."/>
            <person name="Lee W."/>
            <person name="Leger J.P."/>
            <person name="Lennon N."/>
            <person name="Leuper L."/>
            <person name="LeVine S."/>
            <person name="Liu J."/>
            <person name="Liu X."/>
            <person name="Lokyitsang Y."/>
            <person name="Lokyitsang T."/>
            <person name="Lui A."/>
            <person name="Macdonald J."/>
            <person name="Major J."/>
            <person name="Marabella R."/>
            <person name="Maru K."/>
            <person name="Matthews C."/>
            <person name="McDonough S."/>
            <person name="Mehta T."/>
            <person name="Meldrim J."/>
            <person name="Melnikov A."/>
            <person name="Meneus L."/>
            <person name="Mihalev A."/>
            <person name="Mihova T."/>
            <person name="Miller K."/>
            <person name="Mittelman R."/>
            <person name="Mlenga V."/>
            <person name="Mulrain L."/>
            <person name="Munson G."/>
            <person name="Navidi A."/>
            <person name="Naylor J."/>
            <person name="Nguyen T."/>
            <person name="Nguyen N."/>
            <person name="Nguyen C."/>
            <person name="Nguyen T."/>
            <person name="Nicol R."/>
            <person name="Norbu N."/>
            <person name="Norbu C."/>
            <person name="Novod N."/>
            <person name="Nyima T."/>
            <person name="Olandt P."/>
            <person name="O'Neill B."/>
            <person name="O'Neill K."/>
            <person name="Osman S."/>
            <person name="Oyono L."/>
            <person name="Patti C."/>
            <person name="Perrin D."/>
            <person name="Phunkhang P."/>
            <person name="Pierre F."/>
            <person name="Priest M."/>
            <person name="Rachupka A."/>
            <person name="Raghuraman S."/>
            <person name="Rameau R."/>
            <person name="Ray V."/>
            <person name="Raymond C."/>
            <person name="Rege F."/>
            <person name="Rise C."/>
            <person name="Rogers J."/>
            <person name="Rogov P."/>
            <person name="Sahalie J."/>
            <person name="Settipalli S."/>
            <person name="Sharpe T."/>
            <person name="Shea T."/>
            <person name="Sheehan M."/>
            <person name="Sherpa N."/>
            <person name="Shi J."/>
            <person name="Shih D."/>
            <person name="Sloan J."/>
            <person name="Smith C."/>
            <person name="Sparrow T."/>
            <person name="Stalker J."/>
            <person name="Stange-Thomann N."/>
            <person name="Stavropoulos S."/>
            <person name="Stone C."/>
            <person name="Stone S."/>
            <person name="Sykes S."/>
            <person name="Tchuinga P."/>
            <person name="Tenzing P."/>
            <person name="Tesfaye S."/>
            <person name="Thoulutsang D."/>
            <person name="Thoulutsang Y."/>
            <person name="Topham K."/>
            <person name="Topping I."/>
            <person name="Tsamla T."/>
            <person name="Vassiliev H."/>
            <person name="Venkataraman V."/>
            <person name="Vo A."/>
            <person name="Wangchuk T."/>
            <person name="Wangdi T."/>
            <person name="Weiand M."/>
            <person name="Wilkinson J."/>
            <person name="Wilson A."/>
            <person name="Yadav S."/>
            <person name="Yang S."/>
            <person name="Yang X."/>
            <person name="Young G."/>
            <person name="Yu Q."/>
            <person name="Zainoun J."/>
            <person name="Zembek L."/>
            <person name="Zimmer A."/>
            <person name="Lander E.S."/>
        </authorList>
    </citation>
    <scope>NUCLEOTIDE SEQUENCE [LARGE SCALE GENOMIC DNA]</scope>
    <source>
        <strain evidence="9">Boxer</strain>
    </source>
</reference>
<accession>A0A8P0NXA8</accession>